<keyword evidence="6" id="KW-1185">Reference proteome</keyword>
<dbReference type="HOGENOM" id="CLU_083287_18_2_5"/>
<dbReference type="InterPro" id="IPR039422">
    <property type="entry name" value="MarR/SlyA-like"/>
</dbReference>
<keyword evidence="1" id="KW-0805">Transcription regulation</keyword>
<evidence type="ECO:0000256" key="1">
    <source>
        <dbReference type="ARBA" id="ARBA00023015"/>
    </source>
</evidence>
<organism evidence="5 6">
    <name type="scientific">Afipia clevelandensis ATCC 49720</name>
    <dbReference type="NCBI Taxonomy" id="883079"/>
    <lineage>
        <taxon>Bacteria</taxon>
        <taxon>Pseudomonadati</taxon>
        <taxon>Pseudomonadota</taxon>
        <taxon>Alphaproteobacteria</taxon>
        <taxon>Hyphomicrobiales</taxon>
        <taxon>Nitrobacteraceae</taxon>
        <taxon>Afipia</taxon>
    </lineage>
</organism>
<dbReference type="PRINTS" id="PR00598">
    <property type="entry name" value="HTHMARR"/>
</dbReference>
<dbReference type="OrthoDB" id="582199at2"/>
<dbReference type="RefSeq" id="WP_002711307.1">
    <property type="nucleotide sequence ID" value="NZ_KB375281.1"/>
</dbReference>
<dbReference type="SMART" id="SM00347">
    <property type="entry name" value="HTH_MARR"/>
    <property type="match status" value="1"/>
</dbReference>
<dbReference type="Pfam" id="PF12802">
    <property type="entry name" value="MarR_2"/>
    <property type="match status" value="1"/>
</dbReference>
<proteinExistence type="predicted"/>
<dbReference type="GO" id="GO:0003700">
    <property type="term" value="F:DNA-binding transcription factor activity"/>
    <property type="evidence" value="ECO:0007669"/>
    <property type="project" value="InterPro"/>
</dbReference>
<name>K8PX27_9BRAD</name>
<evidence type="ECO:0000256" key="2">
    <source>
        <dbReference type="ARBA" id="ARBA00023125"/>
    </source>
</evidence>
<accession>K8PX27</accession>
<dbReference type="PANTHER" id="PTHR33164">
    <property type="entry name" value="TRANSCRIPTIONAL REGULATOR, MARR FAMILY"/>
    <property type="match status" value="1"/>
</dbReference>
<gene>
    <name evidence="5" type="ORF">HMPREF9696_00441</name>
</gene>
<dbReference type="GO" id="GO:0006950">
    <property type="term" value="P:response to stress"/>
    <property type="evidence" value="ECO:0007669"/>
    <property type="project" value="TreeGrafter"/>
</dbReference>
<dbReference type="Gene3D" id="1.10.10.10">
    <property type="entry name" value="Winged helix-like DNA-binding domain superfamily/Winged helix DNA-binding domain"/>
    <property type="match status" value="1"/>
</dbReference>
<dbReference type="SUPFAM" id="SSF46785">
    <property type="entry name" value="Winged helix' DNA-binding domain"/>
    <property type="match status" value="1"/>
</dbReference>
<dbReference type="InterPro" id="IPR036388">
    <property type="entry name" value="WH-like_DNA-bd_sf"/>
</dbReference>
<feature type="domain" description="HTH marR-type" evidence="4">
    <location>
        <begin position="5"/>
        <end position="137"/>
    </location>
</feature>
<dbReference type="PATRIC" id="fig|883079.3.peg.458"/>
<evidence type="ECO:0000313" key="6">
    <source>
        <dbReference type="Proteomes" id="UP000001095"/>
    </source>
</evidence>
<dbReference type="PROSITE" id="PS50995">
    <property type="entry name" value="HTH_MARR_2"/>
    <property type="match status" value="1"/>
</dbReference>
<evidence type="ECO:0000259" key="4">
    <source>
        <dbReference type="PROSITE" id="PS50995"/>
    </source>
</evidence>
<dbReference type="AlphaFoldDB" id="K8PX27"/>
<evidence type="ECO:0000313" key="5">
    <source>
        <dbReference type="EMBL" id="EKS42898.1"/>
    </source>
</evidence>
<keyword evidence="3" id="KW-0804">Transcription</keyword>
<sequence>MEANSPTLGFLLHDVARLLRRRFEQNARGSGLTRSQWQVLAYLAQNEGINQTGLADLLEIEAVTLGRIVDKLETQRLVERLPHPIDRRAWILRLTPAARPALAQVRRLGDMTRGEALAGLSEADTRHLLNTLQMLKANLAHACEAPVVTQKRASHG</sequence>
<dbReference type="PANTHER" id="PTHR33164:SF64">
    <property type="entry name" value="TRANSCRIPTIONAL REGULATOR SLYA"/>
    <property type="match status" value="1"/>
</dbReference>
<dbReference type="EMBL" id="AGWY01000001">
    <property type="protein sequence ID" value="EKS42898.1"/>
    <property type="molecule type" value="Genomic_DNA"/>
</dbReference>
<keyword evidence="2" id="KW-0238">DNA-binding</keyword>
<dbReference type="GO" id="GO:0003677">
    <property type="term" value="F:DNA binding"/>
    <property type="evidence" value="ECO:0007669"/>
    <property type="project" value="UniProtKB-KW"/>
</dbReference>
<dbReference type="Proteomes" id="UP000001095">
    <property type="component" value="Unassembled WGS sequence"/>
</dbReference>
<dbReference type="InterPro" id="IPR036390">
    <property type="entry name" value="WH_DNA-bd_sf"/>
</dbReference>
<dbReference type="InterPro" id="IPR000835">
    <property type="entry name" value="HTH_MarR-typ"/>
</dbReference>
<protein>
    <recommendedName>
        <fullName evidence="4">HTH marR-type domain-containing protein</fullName>
    </recommendedName>
</protein>
<comment type="caution">
    <text evidence="5">The sequence shown here is derived from an EMBL/GenBank/DDBJ whole genome shotgun (WGS) entry which is preliminary data.</text>
</comment>
<reference evidence="5 6" key="1">
    <citation type="submission" date="2012-04" db="EMBL/GenBank/DDBJ databases">
        <title>The Genome Sequence of Afipia clevelandensis ATCC 49720.</title>
        <authorList>
            <consortium name="The Broad Institute Genome Sequencing Platform"/>
            <person name="Earl A."/>
            <person name="Ward D."/>
            <person name="Feldgarden M."/>
            <person name="Gevers D."/>
            <person name="Huys G."/>
            <person name="Walker B."/>
            <person name="Young S.K."/>
            <person name="Zeng Q."/>
            <person name="Gargeya S."/>
            <person name="Fitzgerald M."/>
            <person name="Haas B."/>
            <person name="Abouelleil A."/>
            <person name="Alvarado L."/>
            <person name="Arachchi H.M."/>
            <person name="Berlin A."/>
            <person name="Chapman S.B."/>
            <person name="Goldberg J."/>
            <person name="Griggs A."/>
            <person name="Gujja S."/>
            <person name="Hansen M."/>
            <person name="Howarth C."/>
            <person name="Imamovic A."/>
            <person name="Larimer J."/>
            <person name="McCowen C."/>
            <person name="Montmayeur A."/>
            <person name="Murphy C."/>
            <person name="Neiman D."/>
            <person name="Pearson M."/>
            <person name="Priest M."/>
            <person name="Roberts A."/>
            <person name="Saif S."/>
            <person name="Shea T."/>
            <person name="Sisk P."/>
            <person name="Sykes S."/>
            <person name="Wortman J."/>
            <person name="Nusbaum C."/>
            <person name="Birren B."/>
        </authorList>
    </citation>
    <scope>NUCLEOTIDE SEQUENCE [LARGE SCALE GENOMIC DNA]</scope>
    <source>
        <strain evidence="5 6">ATCC 49720</strain>
    </source>
</reference>
<evidence type="ECO:0000256" key="3">
    <source>
        <dbReference type="ARBA" id="ARBA00023163"/>
    </source>
</evidence>